<comment type="caution">
    <text evidence="1">The sequence shown here is derived from an EMBL/GenBank/DDBJ whole genome shotgun (WGS) entry which is preliminary data.</text>
</comment>
<dbReference type="AlphaFoldDB" id="A0A2G2W2T6"/>
<dbReference type="InterPro" id="IPR032675">
    <property type="entry name" value="LRR_dom_sf"/>
</dbReference>
<evidence type="ECO:0000313" key="1">
    <source>
        <dbReference type="EMBL" id="PHT39535.1"/>
    </source>
</evidence>
<gene>
    <name evidence="1" type="ORF">CQW23_18389</name>
</gene>
<reference evidence="2" key="2">
    <citation type="journal article" date="2017" name="J. Anim. Genet.">
        <title>Multiple reference genome sequences of hot pepper reveal the massive evolution of plant disease resistance genes by retroduplication.</title>
        <authorList>
            <person name="Kim S."/>
            <person name="Park J."/>
            <person name="Yeom S.-I."/>
            <person name="Kim Y.-M."/>
            <person name="Seo E."/>
            <person name="Kim K.-T."/>
            <person name="Kim M.-S."/>
            <person name="Lee J.M."/>
            <person name="Cheong K."/>
            <person name="Shin H.-S."/>
            <person name="Kim S.-B."/>
            <person name="Han K."/>
            <person name="Lee J."/>
            <person name="Park M."/>
            <person name="Lee H.-A."/>
            <person name="Lee H.-Y."/>
            <person name="Lee Y."/>
            <person name="Oh S."/>
            <person name="Lee J.H."/>
            <person name="Choi E."/>
            <person name="Choi E."/>
            <person name="Lee S.E."/>
            <person name="Jeon J."/>
            <person name="Kim H."/>
            <person name="Choi G."/>
            <person name="Song H."/>
            <person name="Lee J."/>
            <person name="Lee S.-C."/>
            <person name="Kwon J.-K."/>
            <person name="Lee H.-Y."/>
            <person name="Koo N."/>
            <person name="Hong Y."/>
            <person name="Kim R.W."/>
            <person name="Kang W.-H."/>
            <person name="Huh J.H."/>
            <person name="Kang B.-C."/>
            <person name="Yang T.-J."/>
            <person name="Lee Y.-H."/>
            <person name="Bennetzen J.L."/>
            <person name="Choi D."/>
        </authorList>
    </citation>
    <scope>NUCLEOTIDE SEQUENCE [LARGE SCALE GENOMIC DNA]</scope>
    <source>
        <strain evidence="2">cv. PBC81</strain>
    </source>
</reference>
<reference evidence="1 2" key="1">
    <citation type="journal article" date="2017" name="Genome Biol.">
        <title>New reference genome sequences of hot pepper reveal the massive evolution of plant disease-resistance genes by retroduplication.</title>
        <authorList>
            <person name="Kim S."/>
            <person name="Park J."/>
            <person name="Yeom S.I."/>
            <person name="Kim Y.M."/>
            <person name="Seo E."/>
            <person name="Kim K.T."/>
            <person name="Kim M.S."/>
            <person name="Lee J.M."/>
            <person name="Cheong K."/>
            <person name="Shin H.S."/>
            <person name="Kim S.B."/>
            <person name="Han K."/>
            <person name="Lee J."/>
            <person name="Park M."/>
            <person name="Lee H.A."/>
            <person name="Lee H.Y."/>
            <person name="Lee Y."/>
            <person name="Oh S."/>
            <person name="Lee J.H."/>
            <person name="Choi E."/>
            <person name="Choi E."/>
            <person name="Lee S.E."/>
            <person name="Jeon J."/>
            <person name="Kim H."/>
            <person name="Choi G."/>
            <person name="Song H."/>
            <person name="Lee J."/>
            <person name="Lee S.C."/>
            <person name="Kwon J.K."/>
            <person name="Lee H.Y."/>
            <person name="Koo N."/>
            <person name="Hong Y."/>
            <person name="Kim R.W."/>
            <person name="Kang W.H."/>
            <person name="Huh J.H."/>
            <person name="Kang B.C."/>
            <person name="Yang T.J."/>
            <person name="Lee Y.H."/>
            <person name="Bennetzen J.L."/>
            <person name="Choi D."/>
        </authorList>
    </citation>
    <scope>NUCLEOTIDE SEQUENCE [LARGE SCALE GENOMIC DNA]</scope>
    <source>
        <strain evidence="2">cv. PBC81</strain>
    </source>
</reference>
<dbReference type="EMBL" id="MLFT02000008">
    <property type="protein sequence ID" value="PHT39535.1"/>
    <property type="molecule type" value="Genomic_DNA"/>
</dbReference>
<dbReference type="SUPFAM" id="SSF52047">
    <property type="entry name" value="RNI-like"/>
    <property type="match status" value="1"/>
</dbReference>
<accession>A0A2G2W2T6</accession>
<protein>
    <recommendedName>
        <fullName evidence="3">NB-ARC domain-containing protein</fullName>
    </recommendedName>
</protein>
<evidence type="ECO:0008006" key="3">
    <source>
        <dbReference type="Google" id="ProtNLM"/>
    </source>
</evidence>
<dbReference type="Gene3D" id="3.80.10.10">
    <property type="entry name" value="Ribonuclease Inhibitor"/>
    <property type="match status" value="1"/>
</dbReference>
<dbReference type="OrthoDB" id="1937853at2759"/>
<name>A0A2G2W2T6_CAPBA</name>
<proteinExistence type="predicted"/>
<evidence type="ECO:0000313" key="2">
    <source>
        <dbReference type="Proteomes" id="UP000224567"/>
    </source>
</evidence>
<keyword evidence="2" id="KW-1185">Reference proteome</keyword>
<organism evidence="1 2">
    <name type="scientific">Capsicum baccatum</name>
    <name type="common">Peruvian pepper</name>
    <dbReference type="NCBI Taxonomy" id="33114"/>
    <lineage>
        <taxon>Eukaryota</taxon>
        <taxon>Viridiplantae</taxon>
        <taxon>Streptophyta</taxon>
        <taxon>Embryophyta</taxon>
        <taxon>Tracheophyta</taxon>
        <taxon>Spermatophyta</taxon>
        <taxon>Magnoliopsida</taxon>
        <taxon>eudicotyledons</taxon>
        <taxon>Gunneridae</taxon>
        <taxon>Pentapetalae</taxon>
        <taxon>asterids</taxon>
        <taxon>lamiids</taxon>
        <taxon>Solanales</taxon>
        <taxon>Solanaceae</taxon>
        <taxon>Solanoideae</taxon>
        <taxon>Capsiceae</taxon>
        <taxon>Capsicum</taxon>
    </lineage>
</organism>
<dbReference type="Proteomes" id="UP000224567">
    <property type="component" value="Unassembled WGS sequence"/>
</dbReference>
<sequence>MLQFASDLYLEKCMGLRKLIAYNTFNGLKLLHIMDCSCSFVPVEGGSGQFDPLPNLEYIELRFVENLKSVSDFGQYWGLRFSKLRQLAIYRCESLTCLFKDGGAFSVPKHMEEITRVRKLKLFLLPELGTLGEPQSMWEDLEELKSSSPECGTAKYVGGNELSMGIQNLFAEGNMSDSEGSSSHVDMQISG</sequence>